<dbReference type="Pfam" id="PF02674">
    <property type="entry name" value="Colicin_V"/>
    <property type="match status" value="1"/>
</dbReference>
<dbReference type="PANTHER" id="PTHR37306:SF1">
    <property type="entry name" value="COLICIN V PRODUCTION PROTEIN"/>
    <property type="match status" value="1"/>
</dbReference>
<comment type="subcellular location">
    <subcellularLocation>
        <location evidence="1">Membrane</location>
        <topology evidence="1">Multi-pass membrane protein</topology>
    </subcellularLocation>
</comment>
<feature type="transmembrane region" description="Helical" evidence="5">
    <location>
        <begin position="63"/>
        <end position="83"/>
    </location>
</feature>
<name>A0A226HMP1_9FLAO</name>
<sequence length="184" mass="21025">MSILDIILGALLAFSLYKGIKNGLFVEIASFVSLLLGIYLAIKFSSFMKEIIMKYVSWNPNTIQVTAFLLVFILVVIGVYLLAKFLTGIADFAQLGWLNKLGGGFFRILKTILIVSIFIALFEKVNFDNTFAEKETLDNSIFYNPIKKVAGFVYPSLEKWYETFKEEHAKKKEHTHTETEEKEE</sequence>
<gene>
    <name evidence="6" type="ORF">B0A66_04205</name>
</gene>
<reference evidence="6 7" key="1">
    <citation type="submission" date="2016-11" db="EMBL/GenBank/DDBJ databases">
        <title>Whole genomes of Flavobacteriaceae.</title>
        <authorList>
            <person name="Stine C."/>
            <person name="Li C."/>
            <person name="Tadesse D."/>
        </authorList>
    </citation>
    <scope>NUCLEOTIDE SEQUENCE [LARGE SCALE GENOMIC DNA]</scope>
    <source>
        <strain evidence="6 7">DSM 18292</strain>
    </source>
</reference>
<dbReference type="EMBL" id="MUGW01000008">
    <property type="protein sequence ID" value="OXA94931.1"/>
    <property type="molecule type" value="Genomic_DNA"/>
</dbReference>
<feature type="transmembrane region" description="Helical" evidence="5">
    <location>
        <begin position="103"/>
        <end position="122"/>
    </location>
</feature>
<keyword evidence="2 5" id="KW-0812">Transmembrane</keyword>
<keyword evidence="7" id="KW-1185">Reference proteome</keyword>
<dbReference type="OrthoDB" id="9799585at2"/>
<dbReference type="InterPro" id="IPR003825">
    <property type="entry name" value="Colicin-V_CvpA"/>
</dbReference>
<proteinExistence type="predicted"/>
<keyword evidence="4 5" id="KW-0472">Membrane</keyword>
<dbReference type="PANTHER" id="PTHR37306">
    <property type="entry name" value="COLICIN V PRODUCTION PROTEIN"/>
    <property type="match status" value="1"/>
</dbReference>
<dbReference type="Proteomes" id="UP000198345">
    <property type="component" value="Unassembled WGS sequence"/>
</dbReference>
<evidence type="ECO:0000313" key="7">
    <source>
        <dbReference type="Proteomes" id="UP000198345"/>
    </source>
</evidence>
<evidence type="ECO:0000256" key="2">
    <source>
        <dbReference type="ARBA" id="ARBA00022692"/>
    </source>
</evidence>
<keyword evidence="3 5" id="KW-1133">Transmembrane helix</keyword>
<evidence type="ECO:0000256" key="4">
    <source>
        <dbReference type="ARBA" id="ARBA00023136"/>
    </source>
</evidence>
<dbReference type="GO" id="GO:0016020">
    <property type="term" value="C:membrane"/>
    <property type="evidence" value="ECO:0007669"/>
    <property type="project" value="UniProtKB-SubCell"/>
</dbReference>
<dbReference type="AlphaFoldDB" id="A0A226HMP1"/>
<feature type="transmembrane region" description="Helical" evidence="5">
    <location>
        <begin position="24"/>
        <end position="42"/>
    </location>
</feature>
<organism evidence="6 7">
    <name type="scientific">Flavobacterium hercynium</name>
    <dbReference type="NCBI Taxonomy" id="387094"/>
    <lineage>
        <taxon>Bacteria</taxon>
        <taxon>Pseudomonadati</taxon>
        <taxon>Bacteroidota</taxon>
        <taxon>Flavobacteriia</taxon>
        <taxon>Flavobacteriales</taxon>
        <taxon>Flavobacteriaceae</taxon>
        <taxon>Flavobacterium</taxon>
    </lineage>
</organism>
<evidence type="ECO:0000256" key="1">
    <source>
        <dbReference type="ARBA" id="ARBA00004141"/>
    </source>
</evidence>
<comment type="caution">
    <text evidence="6">The sequence shown here is derived from an EMBL/GenBank/DDBJ whole genome shotgun (WGS) entry which is preliminary data.</text>
</comment>
<protein>
    <submittedName>
        <fullName evidence="6">Colicin V production protein</fullName>
    </submittedName>
</protein>
<accession>A0A226HMP1</accession>
<dbReference type="GO" id="GO:0009403">
    <property type="term" value="P:toxin biosynthetic process"/>
    <property type="evidence" value="ECO:0007669"/>
    <property type="project" value="InterPro"/>
</dbReference>
<evidence type="ECO:0000256" key="3">
    <source>
        <dbReference type="ARBA" id="ARBA00022989"/>
    </source>
</evidence>
<evidence type="ECO:0000313" key="6">
    <source>
        <dbReference type="EMBL" id="OXA94931.1"/>
    </source>
</evidence>
<dbReference type="RefSeq" id="WP_089048594.1">
    <property type="nucleotide sequence ID" value="NZ_FXTV01000002.1"/>
</dbReference>
<evidence type="ECO:0000256" key="5">
    <source>
        <dbReference type="SAM" id="Phobius"/>
    </source>
</evidence>